<reference evidence="1 2" key="1">
    <citation type="journal article" date="2014" name="Agronomy (Basel)">
        <title>A Draft Genome Sequence for Ensete ventricosum, the Drought-Tolerant Tree Against Hunger.</title>
        <authorList>
            <person name="Harrison J."/>
            <person name="Moore K.A."/>
            <person name="Paszkiewicz K."/>
            <person name="Jones T."/>
            <person name="Grant M."/>
            <person name="Ambacheew D."/>
            <person name="Muzemil S."/>
            <person name="Studholme D.J."/>
        </authorList>
    </citation>
    <scope>NUCLEOTIDE SEQUENCE [LARGE SCALE GENOMIC DNA]</scope>
</reference>
<proteinExistence type="predicted"/>
<evidence type="ECO:0000313" key="2">
    <source>
        <dbReference type="Proteomes" id="UP000287651"/>
    </source>
</evidence>
<name>A0A426ZSM1_ENSVE</name>
<accession>A0A426ZSM1</accession>
<dbReference type="AlphaFoldDB" id="A0A426ZSM1"/>
<organism evidence="1 2">
    <name type="scientific">Ensete ventricosum</name>
    <name type="common">Abyssinian banana</name>
    <name type="synonym">Musa ensete</name>
    <dbReference type="NCBI Taxonomy" id="4639"/>
    <lineage>
        <taxon>Eukaryota</taxon>
        <taxon>Viridiplantae</taxon>
        <taxon>Streptophyta</taxon>
        <taxon>Embryophyta</taxon>
        <taxon>Tracheophyta</taxon>
        <taxon>Spermatophyta</taxon>
        <taxon>Magnoliopsida</taxon>
        <taxon>Liliopsida</taxon>
        <taxon>Zingiberales</taxon>
        <taxon>Musaceae</taxon>
        <taxon>Ensete</taxon>
    </lineage>
</organism>
<evidence type="ECO:0000313" key="1">
    <source>
        <dbReference type="EMBL" id="RRT67027.1"/>
    </source>
</evidence>
<comment type="caution">
    <text evidence="1">The sequence shown here is derived from an EMBL/GenBank/DDBJ whole genome shotgun (WGS) entry which is preliminary data.</text>
</comment>
<dbReference type="EMBL" id="AMZH03005193">
    <property type="protein sequence ID" value="RRT67027.1"/>
    <property type="molecule type" value="Genomic_DNA"/>
</dbReference>
<protein>
    <submittedName>
        <fullName evidence="1">Uncharacterized protein</fullName>
    </submittedName>
</protein>
<gene>
    <name evidence="1" type="ORF">B296_00039652</name>
</gene>
<sequence>MVWTSSHGKMRQRLFLMLEGKEVPHPHAGDEASPRSRARRRTISLDSGLSAYQYPSRPVQPISNGRNPPLPRHIDRYTPDFDRYRGVPVTPWISIVTEVYRLVRPGIFGLLTPGIFGGSSALFRHIVNTPRRTIPSRV</sequence>
<dbReference type="Proteomes" id="UP000287651">
    <property type="component" value="Unassembled WGS sequence"/>
</dbReference>